<organism evidence="9 10">
    <name type="scientific">Leptidea sinapis</name>
    <dbReference type="NCBI Taxonomy" id="189913"/>
    <lineage>
        <taxon>Eukaryota</taxon>
        <taxon>Metazoa</taxon>
        <taxon>Ecdysozoa</taxon>
        <taxon>Arthropoda</taxon>
        <taxon>Hexapoda</taxon>
        <taxon>Insecta</taxon>
        <taxon>Pterygota</taxon>
        <taxon>Neoptera</taxon>
        <taxon>Endopterygota</taxon>
        <taxon>Lepidoptera</taxon>
        <taxon>Glossata</taxon>
        <taxon>Ditrysia</taxon>
        <taxon>Papilionoidea</taxon>
        <taxon>Pieridae</taxon>
        <taxon>Dismorphiinae</taxon>
        <taxon>Leptidea</taxon>
    </lineage>
</organism>
<dbReference type="InterPro" id="IPR036055">
    <property type="entry name" value="LDL_receptor-like_sf"/>
</dbReference>
<reference evidence="9 10" key="1">
    <citation type="submission" date="2017-07" db="EMBL/GenBank/DDBJ databases">
        <authorList>
            <person name="Talla V."/>
            <person name="Backstrom N."/>
        </authorList>
    </citation>
    <scope>NUCLEOTIDE SEQUENCE [LARGE SCALE GENOMIC DNA]</scope>
</reference>
<keyword evidence="4" id="KW-1133">Transmembrane helix</keyword>
<evidence type="ECO:0000256" key="3">
    <source>
        <dbReference type="ARBA" id="ARBA00022737"/>
    </source>
</evidence>
<protein>
    <submittedName>
        <fullName evidence="9">Uncharacterized protein</fullName>
    </submittedName>
</protein>
<comment type="caution">
    <text evidence="7">Lacks conserved residue(s) required for the propagation of feature annotation.</text>
</comment>
<dbReference type="PROSITE" id="PS50068">
    <property type="entry name" value="LDLRA_2"/>
    <property type="match status" value="3"/>
</dbReference>
<dbReference type="PANTHER" id="PTHR24270">
    <property type="entry name" value="LOW-DENSITY LIPOPROTEIN RECEPTOR-RELATED"/>
    <property type="match status" value="1"/>
</dbReference>
<evidence type="ECO:0000256" key="6">
    <source>
        <dbReference type="ARBA" id="ARBA00023157"/>
    </source>
</evidence>
<feature type="chain" id="PRO_5022743578" evidence="8">
    <location>
        <begin position="19"/>
        <end position="784"/>
    </location>
</feature>
<dbReference type="PRINTS" id="PR00261">
    <property type="entry name" value="LDLRECEPTOR"/>
</dbReference>
<dbReference type="EMBL" id="FZQP02007005">
    <property type="protein sequence ID" value="VVD05694.1"/>
    <property type="molecule type" value="Genomic_DNA"/>
</dbReference>
<accession>A0A5E4R580</accession>
<sequence length="784" mass="89739">MWILLFILSVFIFTGSYCQENVDDNEAKWRDEKLHTIFQKIKKLSSNSIKNISNKQRDAMIDSIQEKLTKAAENFGEKGKNYVNLIMREIMSDSRLRSVQDKSNVSASNVDNIINLIQNSSKLHRNDENLKRHVYETIARSARILSKMYNASRDVSGKINNNFIKKLRSLVLKSISKDSKISRKLKTISNMVIDGINHLTKINSNNTRSQHEWTNGRKNNDKFLSSTPTVLYSITTNRRSTIQHIMPKECKIIANNICLDIEKMNLFNCRYADLEIYFYKLCDGVVDCPDHSDEIQCQEQAVERVRFTRSVMNAVDKFLENDCLQNDDFENVLSSKNLAVSQLDFVEKYNDILNTTDITGWNKKESEIQKQAMKSTVKEVKDIVTTLSIALNKALCSKTTEVNESYPSGRRLSEFLANIDKPILDELIPWPPKPCSCENGNCNTNNCNYFCKRICMHKYSLTRWNCYSLSDTSTISLNFLCDGKYDCYDATDENGCATDVALSKFEAHKIFNEINKSLNLKVAKDYKMIKKTIIVLLNVIENIQRLITKSNPSPEKIKRYRRQYFSTLSDMYTELINHSSFPYESEAIYSYILTLNQQMVSVLKYTSTGNKKILSNSCFCKQGICPVPGCSAKCQKICSAQSNFTQYHCTASDKFIHIHQICDGKHDCPGKDDELNCKKDVCRSHHLNLLRNKIQEVGTKQKGTAVGELLSTWKMKVIPAIKIGENEGRPTHKRIKDIVNSINNDLLATYGSVQDYRRSGSNYALSDFLSISHTIVDTIRSCTY</sequence>
<dbReference type="InterPro" id="IPR002172">
    <property type="entry name" value="LDrepeatLR_classA_rpt"/>
</dbReference>
<dbReference type="GO" id="GO:0016192">
    <property type="term" value="P:vesicle-mediated transport"/>
    <property type="evidence" value="ECO:0007669"/>
    <property type="project" value="UniProtKB-ARBA"/>
</dbReference>
<evidence type="ECO:0000256" key="2">
    <source>
        <dbReference type="ARBA" id="ARBA00022692"/>
    </source>
</evidence>
<proteinExistence type="predicted"/>
<evidence type="ECO:0000256" key="5">
    <source>
        <dbReference type="ARBA" id="ARBA00023136"/>
    </source>
</evidence>
<evidence type="ECO:0000256" key="1">
    <source>
        <dbReference type="ARBA" id="ARBA00004167"/>
    </source>
</evidence>
<keyword evidence="3" id="KW-0677">Repeat</keyword>
<comment type="subcellular location">
    <subcellularLocation>
        <location evidence="1">Membrane</location>
        <topology evidence="1">Single-pass membrane protein</topology>
    </subcellularLocation>
</comment>
<keyword evidence="10" id="KW-1185">Reference proteome</keyword>
<gene>
    <name evidence="9" type="ORF">LSINAPIS_LOCUS15183</name>
</gene>
<keyword evidence="5" id="KW-0472">Membrane</keyword>
<evidence type="ECO:0000256" key="4">
    <source>
        <dbReference type="ARBA" id="ARBA00022989"/>
    </source>
</evidence>
<feature type="disulfide bond" evidence="7">
    <location>
        <begin position="481"/>
        <end position="496"/>
    </location>
</feature>
<keyword evidence="6 7" id="KW-1015">Disulfide bond</keyword>
<dbReference type="Gene3D" id="4.10.400.10">
    <property type="entry name" value="Low-density Lipoprotein Receptor"/>
    <property type="match status" value="3"/>
</dbReference>
<dbReference type="AlphaFoldDB" id="A0A5E4R580"/>
<keyword evidence="2" id="KW-0812">Transmembrane</keyword>
<dbReference type="Proteomes" id="UP000324832">
    <property type="component" value="Unassembled WGS sequence"/>
</dbReference>
<evidence type="ECO:0000256" key="8">
    <source>
        <dbReference type="SAM" id="SignalP"/>
    </source>
</evidence>
<dbReference type="SUPFAM" id="SSF57424">
    <property type="entry name" value="LDL receptor-like module"/>
    <property type="match status" value="2"/>
</dbReference>
<dbReference type="CDD" id="cd00112">
    <property type="entry name" value="LDLa"/>
    <property type="match status" value="3"/>
</dbReference>
<evidence type="ECO:0000256" key="7">
    <source>
        <dbReference type="PROSITE-ProRule" id="PRU00124"/>
    </source>
</evidence>
<dbReference type="GO" id="GO:0005886">
    <property type="term" value="C:plasma membrane"/>
    <property type="evidence" value="ECO:0007669"/>
    <property type="project" value="TreeGrafter"/>
</dbReference>
<dbReference type="InterPro" id="IPR050685">
    <property type="entry name" value="LDLR"/>
</dbReference>
<evidence type="ECO:0000313" key="10">
    <source>
        <dbReference type="Proteomes" id="UP000324832"/>
    </source>
</evidence>
<dbReference type="PANTHER" id="PTHR24270:SF62">
    <property type="entry name" value="LOW-DENSITY LIPOPROTEIN RECEPTOR-RELATED PROTEIN 2"/>
    <property type="match status" value="1"/>
</dbReference>
<keyword evidence="8" id="KW-0732">Signal</keyword>
<feature type="disulfide bond" evidence="7">
    <location>
        <begin position="282"/>
        <end position="297"/>
    </location>
</feature>
<feature type="signal peptide" evidence="8">
    <location>
        <begin position="1"/>
        <end position="18"/>
    </location>
</feature>
<feature type="disulfide bond" evidence="7">
    <location>
        <begin position="662"/>
        <end position="677"/>
    </location>
</feature>
<evidence type="ECO:0000313" key="9">
    <source>
        <dbReference type="EMBL" id="VVD05694.1"/>
    </source>
</evidence>
<dbReference type="SMART" id="SM00192">
    <property type="entry name" value="LDLa"/>
    <property type="match status" value="3"/>
</dbReference>
<name>A0A5E4R580_9NEOP</name>